<accession>A0ABM0ZVQ5</accession>
<keyword evidence="4" id="KW-0378">Hydrolase</keyword>
<dbReference type="Pfam" id="PF02838">
    <property type="entry name" value="Glyco_hydro_20b"/>
    <property type="match status" value="1"/>
</dbReference>
<dbReference type="InterPro" id="IPR014756">
    <property type="entry name" value="Ig_E-set"/>
</dbReference>
<evidence type="ECO:0000256" key="2">
    <source>
        <dbReference type="ARBA" id="ARBA00006285"/>
    </source>
</evidence>
<name>A0ABM0ZVQ5_APLCA</name>
<dbReference type="SMART" id="SM01081">
    <property type="entry name" value="CHB_HEX"/>
    <property type="match status" value="1"/>
</dbReference>
<dbReference type="InterPro" id="IPR013783">
    <property type="entry name" value="Ig-like_fold"/>
</dbReference>
<dbReference type="Pfam" id="PF03174">
    <property type="entry name" value="CHB_HEX_C"/>
    <property type="match status" value="1"/>
</dbReference>
<dbReference type="GeneID" id="101862620"/>
<comment type="catalytic activity">
    <reaction evidence="1">
        <text>Hydrolysis of terminal non-reducing N-acetyl-D-hexosamine residues in N-acetyl-beta-D-hexosaminides.</text>
        <dbReference type="EC" id="3.2.1.52"/>
    </reaction>
</comment>
<dbReference type="InterPro" id="IPR015883">
    <property type="entry name" value="Glyco_hydro_20_cat"/>
</dbReference>
<organism evidence="10 11">
    <name type="scientific">Aplysia californica</name>
    <name type="common">California sea hare</name>
    <dbReference type="NCBI Taxonomy" id="6500"/>
    <lineage>
        <taxon>Eukaryota</taxon>
        <taxon>Metazoa</taxon>
        <taxon>Spiralia</taxon>
        <taxon>Lophotrochozoa</taxon>
        <taxon>Mollusca</taxon>
        <taxon>Gastropoda</taxon>
        <taxon>Heterobranchia</taxon>
        <taxon>Euthyneura</taxon>
        <taxon>Tectipleura</taxon>
        <taxon>Aplysiida</taxon>
        <taxon>Aplysioidea</taxon>
        <taxon>Aplysiidae</taxon>
        <taxon>Aplysia</taxon>
    </lineage>
</organism>
<dbReference type="PRINTS" id="PR00738">
    <property type="entry name" value="GLHYDRLASE20"/>
</dbReference>
<proteinExistence type="inferred from homology"/>
<evidence type="ECO:0000313" key="10">
    <source>
        <dbReference type="Proteomes" id="UP000694888"/>
    </source>
</evidence>
<feature type="domain" description="Chitobiase/beta-hexosaminidases N-terminal" evidence="9">
    <location>
        <begin position="97"/>
        <end position="263"/>
    </location>
</feature>
<dbReference type="Pfam" id="PF03173">
    <property type="entry name" value="CHB_HEX"/>
    <property type="match status" value="1"/>
</dbReference>
<dbReference type="RefSeq" id="XP_012935526.1">
    <property type="nucleotide sequence ID" value="XM_013080072.2"/>
</dbReference>
<keyword evidence="5" id="KW-0326">Glycosidase</keyword>
<evidence type="ECO:0000256" key="8">
    <source>
        <dbReference type="SAM" id="Phobius"/>
    </source>
</evidence>
<dbReference type="Gene3D" id="3.20.20.80">
    <property type="entry name" value="Glycosidases"/>
    <property type="match status" value="1"/>
</dbReference>
<dbReference type="Proteomes" id="UP000694888">
    <property type="component" value="Unplaced"/>
</dbReference>
<dbReference type="InterPro" id="IPR029018">
    <property type="entry name" value="Hex-like_dom2"/>
</dbReference>
<keyword evidence="8" id="KW-1133">Transmembrane helix</keyword>
<evidence type="ECO:0000259" key="9">
    <source>
        <dbReference type="SMART" id="SM01081"/>
    </source>
</evidence>
<dbReference type="Gene3D" id="2.60.40.10">
    <property type="entry name" value="Immunoglobulins"/>
    <property type="match status" value="1"/>
</dbReference>
<dbReference type="InterPro" id="IPR008965">
    <property type="entry name" value="CBM2/CBM3_carb-bd_dom_sf"/>
</dbReference>
<feature type="transmembrane region" description="Helical" evidence="8">
    <location>
        <begin position="42"/>
        <end position="59"/>
    </location>
</feature>
<evidence type="ECO:0000313" key="11">
    <source>
        <dbReference type="RefSeq" id="XP_012935526.1"/>
    </source>
</evidence>
<dbReference type="InterPro" id="IPR017853">
    <property type="entry name" value="GH"/>
</dbReference>
<dbReference type="Gene3D" id="3.30.379.10">
    <property type="entry name" value="Chitobiase/beta-hexosaminidase domain 2-like"/>
    <property type="match status" value="1"/>
</dbReference>
<dbReference type="SUPFAM" id="SSF81296">
    <property type="entry name" value="E set domains"/>
    <property type="match status" value="1"/>
</dbReference>
<gene>
    <name evidence="11" type="primary">LOC101862620</name>
</gene>
<dbReference type="EC" id="3.2.1.52" evidence="3"/>
<evidence type="ECO:0000256" key="3">
    <source>
        <dbReference type="ARBA" id="ARBA00012663"/>
    </source>
</evidence>
<evidence type="ECO:0000256" key="4">
    <source>
        <dbReference type="ARBA" id="ARBA00022801"/>
    </source>
</evidence>
<keyword evidence="8" id="KW-0812">Transmembrane</keyword>
<dbReference type="SUPFAM" id="SSF49384">
    <property type="entry name" value="Carbohydrate-binding domain"/>
    <property type="match status" value="1"/>
</dbReference>
<evidence type="ECO:0000256" key="7">
    <source>
        <dbReference type="ARBA" id="ARBA00033000"/>
    </source>
</evidence>
<protein>
    <recommendedName>
        <fullName evidence="3">beta-N-acetylhexosaminidase</fullName>
        <ecNumber evidence="3">3.2.1.52</ecNumber>
    </recommendedName>
    <alternativeName>
        <fullName evidence="6">Beta-N-acetylhexosaminidase</fullName>
    </alternativeName>
    <alternativeName>
        <fullName evidence="7">N-acetyl-beta-glucosaminidase</fullName>
    </alternativeName>
</protein>
<keyword evidence="10" id="KW-1185">Reference proteome</keyword>
<dbReference type="InterPro" id="IPR012291">
    <property type="entry name" value="CBM2_carb-bd_dom_sf"/>
</dbReference>
<evidence type="ECO:0000256" key="5">
    <source>
        <dbReference type="ARBA" id="ARBA00023295"/>
    </source>
</evidence>
<keyword evidence="8" id="KW-0472">Membrane</keyword>
<evidence type="ECO:0000256" key="6">
    <source>
        <dbReference type="ARBA" id="ARBA00030512"/>
    </source>
</evidence>
<dbReference type="InterPro" id="IPR004866">
    <property type="entry name" value="CHB/HEX_N_dom"/>
</dbReference>
<dbReference type="InterPro" id="IPR025705">
    <property type="entry name" value="Beta_hexosaminidase_sua/sub"/>
</dbReference>
<sequence>MTIPEIEDLKSESIKCCARFWKRLRLTGASACCFRSRKRKRWFVVFLIIVTSFVTMYLNHKLSETKELKVSRMVTRNRNRRKIRVALTQEDLDVFSNTIQLNYTVVENSFFNKKLFQAEIRLTNTGDRAFPKAGWEIFFSQPSLIEPDRFPYPDGVEMPKYGVRFFFIQGHVYRIVPTPLFKGIKPGKFRVIRYISEHSNAARTDVHPNWYFAGGNLEPRTIANTRGNSLDFVSEHDTPATWKRNTLSEKDDYDFFNPFTAGQRYEKDGVEDLGRAASPVLPTPADIQAYDPQRTVNVLTSNWVIVSGPRLANEAGYLSEVWSMRQVVRAPSNFYVSFIDEVVRVSVRGRTLPTDETYELRVDPNTNIIIIRASQPAGAFYAIQTLISLADRQGNVPTTVIRDGPRYRYRGLMLDVARSFYTKENVFRYIDVMAMYKLNKLHLHLTDDEGWRIDIPGLEELTQVGAKRCHDVTETRCLLPFLGTGPYSGPPGSGFYTVEDYRDILRYAKARHIEVIPEIDMPGHGHAAIKAMEARYKRLINLNATEASRFLLSDLQDKSVYQSVQGFTDDAINPCLRSTYTFISRVINLLYAMHRDISPLRVFHFGGDEVPAGTWEKSPVCSRLLQSGITRNLKQYLATQIANMTSLYNLDLAAWEDGLLHDSKPMRRNTLPNRNVYIFAWNNVWEWGVARRAYDFANNGYKVIVTPATNFYFDHPYEPDPEERGLYWATRYTNTKKVFKTMPENLYRNADTYRSGKPITICDKASDCPPLRNPDNIEGVQGSLFGELIRAQGIQDYMMLPRLLALAERAWHAAPWEYVEDHEQQDQAAERDWVRFANTVGHRELARLDRVGFKYRIPPPGAVVTDEVMKVSTAFPGLQVEMSDDNGLTWSVVDPEGETIDPEKDYILRTKAAFGTRYSRVVNLRDNVSSAFTTVASRIMIIIGLAIALSSYQWSLSLL</sequence>
<dbReference type="SUPFAM" id="SSF51445">
    <property type="entry name" value="(Trans)glycosidases"/>
    <property type="match status" value="1"/>
</dbReference>
<dbReference type="PANTHER" id="PTHR22600">
    <property type="entry name" value="BETA-HEXOSAMINIDASE"/>
    <property type="match status" value="1"/>
</dbReference>
<dbReference type="InterPro" id="IPR015882">
    <property type="entry name" value="HEX_bac_N"/>
</dbReference>
<dbReference type="Gene3D" id="2.60.40.290">
    <property type="match status" value="1"/>
</dbReference>
<comment type="similarity">
    <text evidence="2">Belongs to the glycosyl hydrolase 20 family.</text>
</comment>
<dbReference type="SUPFAM" id="SSF55545">
    <property type="entry name" value="beta-N-acetylhexosaminidase-like domain"/>
    <property type="match status" value="1"/>
</dbReference>
<dbReference type="PANTHER" id="PTHR22600:SF57">
    <property type="entry name" value="BETA-N-ACETYLHEXOSAMINIDASE"/>
    <property type="match status" value="1"/>
</dbReference>
<dbReference type="Pfam" id="PF00728">
    <property type="entry name" value="Glyco_hydro_20"/>
    <property type="match status" value="1"/>
</dbReference>
<dbReference type="InterPro" id="IPR004867">
    <property type="entry name" value="CHB_C_dom"/>
</dbReference>
<evidence type="ECO:0000256" key="1">
    <source>
        <dbReference type="ARBA" id="ARBA00001231"/>
    </source>
</evidence>
<reference evidence="11" key="1">
    <citation type="submission" date="2025-08" db="UniProtKB">
        <authorList>
            <consortium name="RefSeq"/>
        </authorList>
    </citation>
    <scope>IDENTIFICATION</scope>
</reference>